<organism evidence="3 4">
    <name type="scientific">Araneus ventricosus</name>
    <name type="common">Orbweaver spider</name>
    <name type="synonym">Epeira ventricosa</name>
    <dbReference type="NCBI Taxonomy" id="182803"/>
    <lineage>
        <taxon>Eukaryota</taxon>
        <taxon>Metazoa</taxon>
        <taxon>Ecdysozoa</taxon>
        <taxon>Arthropoda</taxon>
        <taxon>Chelicerata</taxon>
        <taxon>Arachnida</taxon>
        <taxon>Araneae</taxon>
        <taxon>Araneomorphae</taxon>
        <taxon>Entelegynae</taxon>
        <taxon>Araneoidea</taxon>
        <taxon>Araneidae</taxon>
        <taxon>Araneus</taxon>
    </lineage>
</organism>
<feature type="domain" description="Integrase catalytic" evidence="2">
    <location>
        <begin position="5"/>
        <end position="96"/>
    </location>
</feature>
<dbReference type="InterPro" id="IPR001584">
    <property type="entry name" value="Integrase_cat-core"/>
</dbReference>
<dbReference type="PANTHER" id="PTHR37984">
    <property type="entry name" value="PROTEIN CBG26694"/>
    <property type="match status" value="1"/>
</dbReference>
<comment type="caution">
    <text evidence="3">The sequence shown here is derived from an EMBL/GenBank/DDBJ whole genome shotgun (WGS) entry which is preliminary data.</text>
</comment>
<dbReference type="PROSITE" id="PS50994">
    <property type="entry name" value="INTEGRASE"/>
    <property type="match status" value="1"/>
</dbReference>
<dbReference type="OrthoDB" id="422540at2759"/>
<evidence type="ECO:0000259" key="2">
    <source>
        <dbReference type="PROSITE" id="PS50994"/>
    </source>
</evidence>
<dbReference type="InterPro" id="IPR036397">
    <property type="entry name" value="RNaseH_sf"/>
</dbReference>
<dbReference type="EMBL" id="BGPR01026878">
    <property type="protein sequence ID" value="GBN96931.1"/>
    <property type="molecule type" value="Genomic_DNA"/>
</dbReference>
<proteinExistence type="predicted"/>
<dbReference type="Gene3D" id="3.30.420.10">
    <property type="entry name" value="Ribonuclease H-like superfamily/Ribonuclease H"/>
    <property type="match status" value="1"/>
</dbReference>
<dbReference type="PANTHER" id="PTHR37984:SF5">
    <property type="entry name" value="PROTEIN NYNRIN-LIKE"/>
    <property type="match status" value="1"/>
</dbReference>
<dbReference type="InterPro" id="IPR012337">
    <property type="entry name" value="RNaseH-like_sf"/>
</dbReference>
<accession>A0A4Y2T9P5</accession>
<dbReference type="Pfam" id="PF00665">
    <property type="entry name" value="rve"/>
    <property type="match status" value="1"/>
</dbReference>
<dbReference type="GO" id="GO:0003676">
    <property type="term" value="F:nucleic acid binding"/>
    <property type="evidence" value="ECO:0007669"/>
    <property type="project" value="InterPro"/>
</dbReference>
<evidence type="ECO:0000313" key="3">
    <source>
        <dbReference type="EMBL" id="GBN96931.1"/>
    </source>
</evidence>
<gene>
    <name evidence="3" type="ORF">AVEN_132316_1</name>
</gene>
<keyword evidence="4" id="KW-1185">Reference proteome</keyword>
<feature type="region of interest" description="Disordered" evidence="1">
    <location>
        <begin position="1"/>
        <end position="22"/>
    </location>
</feature>
<reference evidence="3 4" key="1">
    <citation type="journal article" date="2019" name="Sci. Rep.">
        <title>Orb-weaving spider Araneus ventricosus genome elucidates the spidroin gene catalogue.</title>
        <authorList>
            <person name="Kono N."/>
            <person name="Nakamura H."/>
            <person name="Ohtoshi R."/>
            <person name="Moran D.A.P."/>
            <person name="Shinohara A."/>
            <person name="Yoshida Y."/>
            <person name="Fujiwara M."/>
            <person name="Mori M."/>
            <person name="Tomita M."/>
            <person name="Arakawa K."/>
        </authorList>
    </citation>
    <scope>NUCLEOTIDE SEQUENCE [LARGE SCALE GENOMIC DNA]</scope>
</reference>
<name>A0A4Y2T9P5_ARAVE</name>
<dbReference type="SUPFAM" id="SSF53098">
    <property type="entry name" value="Ribonuclease H-like"/>
    <property type="match status" value="1"/>
</dbReference>
<dbReference type="GO" id="GO:0015074">
    <property type="term" value="P:DNA integration"/>
    <property type="evidence" value="ECO:0007669"/>
    <property type="project" value="InterPro"/>
</dbReference>
<evidence type="ECO:0000256" key="1">
    <source>
        <dbReference type="SAM" id="MobiDB-lite"/>
    </source>
</evidence>
<dbReference type="AlphaFoldDB" id="A0A4Y2T9P5"/>
<evidence type="ECO:0000313" key="4">
    <source>
        <dbReference type="Proteomes" id="UP000499080"/>
    </source>
</evidence>
<protein>
    <recommendedName>
        <fullName evidence="2">Integrase catalytic domain-containing protein</fullName>
    </recommendedName>
</protein>
<sequence>MPTVRRNLPLESMSSQKQDSHVNLDIEGPLPPSKDFVNVLTCLDRFSRWPEAFPMRNRTAETVAETFFTGLVAMLGAPEIITNDHGRQFESDFFHL</sequence>
<dbReference type="Proteomes" id="UP000499080">
    <property type="component" value="Unassembled WGS sequence"/>
</dbReference>
<dbReference type="InterPro" id="IPR050951">
    <property type="entry name" value="Retrovirus_Pol_polyprotein"/>
</dbReference>